<feature type="region of interest" description="Disordered" evidence="1">
    <location>
        <begin position="1"/>
        <end position="31"/>
    </location>
</feature>
<gene>
    <name evidence="2" type="ORF">V6N11_010786</name>
</gene>
<dbReference type="EMBL" id="JBBPBN010000016">
    <property type="protein sequence ID" value="KAK9020770.1"/>
    <property type="molecule type" value="Genomic_DNA"/>
</dbReference>
<reference evidence="2 3" key="1">
    <citation type="journal article" date="2024" name="G3 (Bethesda)">
        <title>Genome assembly of Hibiscus sabdariffa L. provides insights into metabolisms of medicinal natural products.</title>
        <authorList>
            <person name="Kim T."/>
        </authorList>
    </citation>
    <scope>NUCLEOTIDE SEQUENCE [LARGE SCALE GENOMIC DNA]</scope>
    <source>
        <strain evidence="2">TK-2024</strain>
        <tissue evidence="2">Old leaves</tissue>
    </source>
</reference>
<feature type="compositionally biased region" description="Polar residues" evidence="1">
    <location>
        <begin position="164"/>
        <end position="174"/>
    </location>
</feature>
<dbReference type="Proteomes" id="UP001396334">
    <property type="component" value="Unassembled WGS sequence"/>
</dbReference>
<sequence length="206" mass="23065">MASQNSDEPNFASSGTGSAGGSGSISSSQSENASPLWNYVTKLKKKGYWRNSEFLISIFLKAVNCFGEAKDKFFIANLMKNVIDEVGHQNAPKNIKGNEETYGLCNWIIEIHGDAEKIKNFIMNHNMRSAKIERDRRRRRERNADSWFAFDKSSSPNEEAANNEPITEGSSGSRSGIPYAKRISEVFSKLLYCISILPSECLSYEL</sequence>
<organism evidence="2 3">
    <name type="scientific">Hibiscus sabdariffa</name>
    <name type="common">roselle</name>
    <dbReference type="NCBI Taxonomy" id="183260"/>
    <lineage>
        <taxon>Eukaryota</taxon>
        <taxon>Viridiplantae</taxon>
        <taxon>Streptophyta</taxon>
        <taxon>Embryophyta</taxon>
        <taxon>Tracheophyta</taxon>
        <taxon>Spermatophyta</taxon>
        <taxon>Magnoliopsida</taxon>
        <taxon>eudicotyledons</taxon>
        <taxon>Gunneridae</taxon>
        <taxon>Pentapetalae</taxon>
        <taxon>rosids</taxon>
        <taxon>malvids</taxon>
        <taxon>Malvales</taxon>
        <taxon>Malvaceae</taxon>
        <taxon>Malvoideae</taxon>
        <taxon>Hibiscus</taxon>
    </lineage>
</organism>
<comment type="caution">
    <text evidence="2">The sequence shown here is derived from an EMBL/GenBank/DDBJ whole genome shotgun (WGS) entry which is preliminary data.</text>
</comment>
<evidence type="ECO:0000256" key="1">
    <source>
        <dbReference type="SAM" id="MobiDB-lite"/>
    </source>
</evidence>
<accession>A0ABR2S690</accession>
<proteinExistence type="predicted"/>
<evidence type="ECO:0000313" key="2">
    <source>
        <dbReference type="EMBL" id="KAK9020770.1"/>
    </source>
</evidence>
<name>A0ABR2S690_9ROSI</name>
<evidence type="ECO:0000313" key="3">
    <source>
        <dbReference type="Proteomes" id="UP001396334"/>
    </source>
</evidence>
<protein>
    <submittedName>
        <fullName evidence="2">Uncharacterized protein</fullName>
    </submittedName>
</protein>
<feature type="region of interest" description="Disordered" evidence="1">
    <location>
        <begin position="150"/>
        <end position="174"/>
    </location>
</feature>
<keyword evidence="3" id="KW-1185">Reference proteome</keyword>